<feature type="region of interest" description="Disordered" evidence="1">
    <location>
        <begin position="619"/>
        <end position="676"/>
    </location>
</feature>
<evidence type="ECO:0000256" key="1">
    <source>
        <dbReference type="SAM" id="MobiDB-lite"/>
    </source>
</evidence>
<dbReference type="AlphaFoldDB" id="A0AAE9DBQ9"/>
<gene>
    <name evidence="2" type="ORF">L3Y34_001324</name>
</gene>
<name>A0AAE9DBQ9_CAEBR</name>
<dbReference type="Proteomes" id="UP000827892">
    <property type="component" value="Chromosome III"/>
</dbReference>
<proteinExistence type="predicted"/>
<feature type="region of interest" description="Disordered" evidence="1">
    <location>
        <begin position="555"/>
        <end position="576"/>
    </location>
</feature>
<protein>
    <submittedName>
        <fullName evidence="2">Uncharacterized protein</fullName>
    </submittedName>
</protein>
<sequence length="705" mass="78752">MPDDDEAKKKMRVRIERDSYSVLLSFKDGATPRQVEQRMDDTLGYTYNSKYHLAGVHDMFQILNEHKQVQLIPEGKFKIIATEENHELVALIAKQKDKKRNKGKGGKGGRRAVTSMGHNRNGFGQGLTLRSSPKLTAGMRLSSSMTKTFYPKASSNGFNVSRPSSSAANTRTSAFPKQGNRLNNFSNRQFMFDVAPKPLVAPKKYPPQIPPSPQQRPLMRPSTSAASVSSMNNSILDSSWSDATLAPSSPKINPASRIPSIKEFTDNAKKMMLRMYPESIHLSEMTDRYCQEYGVTIEPLQIFSKSWMLLVKTTFKEFLQINEGQVSMKEDWYRKYGSVLSRSLPVKPIIIVPKPNPPEPSKPFLPSNQGFRYQIPTRPKSPEVIQKMRGSINKFIHYILSLTFSGLTVGNRLALHTPEKPPGISLKASMKSPPKHEVFFSDPQKVTRVQHIEPVSSGNTLYDQHQYDARHLQNLKHLPKSKEMVRDIQSSLSGKGSAPLQPLHGFCENSDQSLLKKNQKKASKQLGNFNDLPPIIVTRAPDVHVIIHTSPVRTSTQVRSSSLPSPPTNPLRTRSTGVSSRLFGRALGDIKKQNETKQISTYQRNELDTVAYDAPITVTYTRNDPSPSKNDSDDGWGSPLPSERKFMAPNPVKTTSKMILPPMSKGSCKDQARSRSVSVCKSVSSQDGTMLEKALDATLPDDGFW</sequence>
<evidence type="ECO:0000313" key="2">
    <source>
        <dbReference type="EMBL" id="ULU00824.1"/>
    </source>
</evidence>
<evidence type="ECO:0000313" key="3">
    <source>
        <dbReference type="Proteomes" id="UP000827892"/>
    </source>
</evidence>
<feature type="region of interest" description="Disordered" evidence="1">
    <location>
        <begin position="156"/>
        <end position="182"/>
    </location>
</feature>
<feature type="compositionally biased region" description="Basic residues" evidence="1">
    <location>
        <begin position="96"/>
        <end position="110"/>
    </location>
</feature>
<reference evidence="2 3" key="1">
    <citation type="submission" date="2022-05" db="EMBL/GenBank/DDBJ databases">
        <title>Chromosome-level reference genomes for two strains of Caenorhabditis briggsae: an improved platform for comparative genomics.</title>
        <authorList>
            <person name="Stevens L."/>
            <person name="Andersen E.C."/>
        </authorList>
    </citation>
    <scope>NUCLEOTIDE SEQUENCE [LARGE SCALE GENOMIC DNA]</scope>
    <source>
        <strain evidence="2">QX1410_ONT</strain>
        <tissue evidence="2">Whole-organism</tissue>
    </source>
</reference>
<dbReference type="EMBL" id="CP090893">
    <property type="protein sequence ID" value="ULU00824.1"/>
    <property type="molecule type" value="Genomic_DNA"/>
</dbReference>
<feature type="region of interest" description="Disordered" evidence="1">
    <location>
        <begin position="96"/>
        <end position="130"/>
    </location>
</feature>
<accession>A0AAE9DBQ9</accession>
<organism evidence="2 3">
    <name type="scientific">Caenorhabditis briggsae</name>
    <dbReference type="NCBI Taxonomy" id="6238"/>
    <lineage>
        <taxon>Eukaryota</taxon>
        <taxon>Metazoa</taxon>
        <taxon>Ecdysozoa</taxon>
        <taxon>Nematoda</taxon>
        <taxon>Chromadorea</taxon>
        <taxon>Rhabditida</taxon>
        <taxon>Rhabditina</taxon>
        <taxon>Rhabditomorpha</taxon>
        <taxon>Rhabditoidea</taxon>
        <taxon>Rhabditidae</taxon>
        <taxon>Peloderinae</taxon>
        <taxon>Caenorhabditis</taxon>
    </lineage>
</organism>